<gene>
    <name evidence="10" type="ORF">A3843_10615</name>
</gene>
<dbReference type="SUPFAM" id="SSF47090">
    <property type="entry name" value="PGBD-like"/>
    <property type="match status" value="1"/>
</dbReference>
<dbReference type="InterPro" id="IPR052905">
    <property type="entry name" value="LD-transpeptidase_YkuD-like"/>
</dbReference>
<feature type="chain" id="PRO_5010569015" evidence="8">
    <location>
        <begin position="28"/>
        <end position="549"/>
    </location>
</feature>
<dbReference type="Pfam" id="PF20142">
    <property type="entry name" value="Scaffold"/>
    <property type="match status" value="1"/>
</dbReference>
<dbReference type="PANTHER" id="PTHR41533">
    <property type="entry name" value="L,D-TRANSPEPTIDASE HI_1667-RELATED"/>
    <property type="match status" value="1"/>
</dbReference>
<evidence type="ECO:0000256" key="7">
    <source>
        <dbReference type="PROSITE-ProRule" id="PRU01373"/>
    </source>
</evidence>
<dbReference type="AlphaFoldDB" id="A0A1U7JH01"/>
<dbReference type="Pfam" id="PF01471">
    <property type="entry name" value="PG_binding_1"/>
    <property type="match status" value="1"/>
</dbReference>
<evidence type="ECO:0000256" key="3">
    <source>
        <dbReference type="ARBA" id="ARBA00022679"/>
    </source>
</evidence>
<dbReference type="SUPFAM" id="SSF141523">
    <property type="entry name" value="L,D-transpeptidase catalytic domain-like"/>
    <property type="match status" value="1"/>
</dbReference>
<evidence type="ECO:0000256" key="1">
    <source>
        <dbReference type="ARBA" id="ARBA00004752"/>
    </source>
</evidence>
<dbReference type="Proteomes" id="UP000185783">
    <property type="component" value="Unassembled WGS sequence"/>
</dbReference>
<dbReference type="Pfam" id="PF03734">
    <property type="entry name" value="YkuD"/>
    <property type="match status" value="1"/>
</dbReference>
<comment type="similarity">
    <text evidence="2">Belongs to the YkuD family.</text>
</comment>
<dbReference type="PROSITE" id="PS52029">
    <property type="entry name" value="LD_TPASE"/>
    <property type="match status" value="1"/>
</dbReference>
<feature type="domain" description="L,D-TPase catalytic" evidence="9">
    <location>
        <begin position="321"/>
        <end position="498"/>
    </location>
</feature>
<dbReference type="Gene3D" id="1.10.101.10">
    <property type="entry name" value="PGBD-like superfamily/PGBD"/>
    <property type="match status" value="1"/>
</dbReference>
<feature type="signal peptide" evidence="8">
    <location>
        <begin position="1"/>
        <end position="27"/>
    </location>
</feature>
<reference evidence="10 11" key="1">
    <citation type="submission" date="2016-03" db="EMBL/GenBank/DDBJ databases">
        <title>Genome sequence of Nesiotobacter sp. nov., a moderately halophilic alphaproteobacterium isolated from the Yellow Sea, China.</title>
        <authorList>
            <person name="Zhang G."/>
            <person name="Zhang R."/>
        </authorList>
    </citation>
    <scope>NUCLEOTIDE SEQUENCE [LARGE SCALE GENOMIC DNA]</scope>
    <source>
        <strain evidence="10 11">WB1-6</strain>
    </source>
</reference>
<name>A0A1U7JH01_9HYPH</name>
<dbReference type="GO" id="GO:0009252">
    <property type="term" value="P:peptidoglycan biosynthetic process"/>
    <property type="evidence" value="ECO:0007669"/>
    <property type="project" value="UniProtKB-UniPathway"/>
</dbReference>
<dbReference type="CDD" id="cd16913">
    <property type="entry name" value="YkuD_like"/>
    <property type="match status" value="1"/>
</dbReference>
<accession>A0A1U7JH01</accession>
<evidence type="ECO:0000259" key="9">
    <source>
        <dbReference type="PROSITE" id="PS52029"/>
    </source>
</evidence>
<dbReference type="GO" id="GO:0016740">
    <property type="term" value="F:transferase activity"/>
    <property type="evidence" value="ECO:0007669"/>
    <property type="project" value="UniProtKB-KW"/>
</dbReference>
<keyword evidence="3" id="KW-0808">Transferase</keyword>
<evidence type="ECO:0000256" key="5">
    <source>
        <dbReference type="ARBA" id="ARBA00022984"/>
    </source>
</evidence>
<evidence type="ECO:0000256" key="8">
    <source>
        <dbReference type="SAM" id="SignalP"/>
    </source>
</evidence>
<dbReference type="InterPro" id="IPR036366">
    <property type="entry name" value="PGBDSf"/>
</dbReference>
<keyword evidence="4 7" id="KW-0133">Cell shape</keyword>
<sequence>MQRTIGIRVSLIAIGLLAAQIATPARAIVADEVWPQDTTAISLMNTPAQTTIRAAFHENTVHLNFRQKRDRAAAELFYERRGFQPAWFKNGELTSAAHNAIEQLKRADEDGLASSNYPIPALAKDDAQELTPEQLARADFTLTQSVLAYAEDAQSGTVSPRSISSSISIEPSRPDPVEALERIHRSPQPGTILAQFHPPHPEYNALKEQLAILRKQTSATADVVKVPEGGLLRFGSTGDRIAVLRERLAAPAKMPEDTNRFTEDLRAAVKAFQRANGLNDDGVVGPRTLLALNATVSGDPVSDIIANMERWRWMPRDLGDTYLQVNIPEFMVRLRHDGQTLHETRVVVGKKSNKTPVFSDRMSHVIVNPYWNVPYSIASKEILPQLRRNPQAYLMRGNYEILAGGKVVDPNRVNWAGVTFQNLRIRQRPGSGNALGDIKFMFPNKHHVYLHDTPSKSLFRRSTRAFSHGCVRVQNPFEFADALMDLQETLTGQKIRSLLGGRQKQVNLERQIPIHLTYFTAFVDSNGNLQRRPDVYGHNEKVIEALDLQ</sequence>
<evidence type="ECO:0000256" key="6">
    <source>
        <dbReference type="ARBA" id="ARBA00023316"/>
    </source>
</evidence>
<comment type="caution">
    <text evidence="10">The sequence shown here is derived from an EMBL/GenBank/DDBJ whole genome shotgun (WGS) entry which is preliminary data.</text>
</comment>
<dbReference type="InterPro" id="IPR045380">
    <property type="entry name" value="LD_TPept_scaffold_dom"/>
</dbReference>
<dbReference type="InterPro" id="IPR005490">
    <property type="entry name" value="LD_TPept_cat_dom"/>
</dbReference>
<dbReference type="GO" id="GO:0004180">
    <property type="term" value="F:carboxypeptidase activity"/>
    <property type="evidence" value="ECO:0007669"/>
    <property type="project" value="UniProtKB-ARBA"/>
</dbReference>
<dbReference type="UniPathway" id="UPA00219"/>
<feature type="active site" description="Proton donor/acceptor" evidence="7">
    <location>
        <position position="451"/>
    </location>
</feature>
<dbReference type="GO" id="GO:0071555">
    <property type="term" value="P:cell wall organization"/>
    <property type="evidence" value="ECO:0007669"/>
    <property type="project" value="UniProtKB-UniRule"/>
</dbReference>
<evidence type="ECO:0000313" key="11">
    <source>
        <dbReference type="Proteomes" id="UP000185783"/>
    </source>
</evidence>
<organism evidence="10 11">
    <name type="scientific">Pseudovibrio exalbescens</name>
    <dbReference type="NCBI Taxonomy" id="197461"/>
    <lineage>
        <taxon>Bacteria</taxon>
        <taxon>Pseudomonadati</taxon>
        <taxon>Pseudomonadota</taxon>
        <taxon>Alphaproteobacteria</taxon>
        <taxon>Hyphomicrobiales</taxon>
        <taxon>Stappiaceae</taxon>
        <taxon>Pseudovibrio</taxon>
    </lineage>
</organism>
<dbReference type="STRING" id="197461.A3843_10615"/>
<dbReference type="InterPro" id="IPR002477">
    <property type="entry name" value="Peptidoglycan-bd-like"/>
</dbReference>
<dbReference type="RefSeq" id="WP_028481170.1">
    <property type="nucleotide sequence ID" value="NZ_LVVZ01000015.1"/>
</dbReference>
<protein>
    <submittedName>
        <fullName evidence="10">Peptidoglycan-binding protein</fullName>
    </submittedName>
</protein>
<evidence type="ECO:0000313" key="10">
    <source>
        <dbReference type="EMBL" id="OKL44026.1"/>
    </source>
</evidence>
<evidence type="ECO:0000256" key="4">
    <source>
        <dbReference type="ARBA" id="ARBA00022960"/>
    </source>
</evidence>
<keyword evidence="5 7" id="KW-0573">Peptidoglycan synthesis</keyword>
<proteinExistence type="inferred from homology"/>
<keyword evidence="6 7" id="KW-0961">Cell wall biogenesis/degradation</keyword>
<comment type="pathway">
    <text evidence="1 7">Cell wall biogenesis; peptidoglycan biosynthesis.</text>
</comment>
<feature type="active site" description="Nucleophile" evidence="7">
    <location>
        <position position="470"/>
    </location>
</feature>
<keyword evidence="8" id="KW-0732">Signal</keyword>
<dbReference type="PANTHER" id="PTHR41533:SF2">
    <property type="entry name" value="BLR7131 PROTEIN"/>
    <property type="match status" value="1"/>
</dbReference>
<keyword evidence="11" id="KW-1185">Reference proteome</keyword>
<dbReference type="GO" id="GO:0008360">
    <property type="term" value="P:regulation of cell shape"/>
    <property type="evidence" value="ECO:0007669"/>
    <property type="project" value="UniProtKB-UniRule"/>
</dbReference>
<dbReference type="Gene3D" id="2.40.440.10">
    <property type="entry name" value="L,D-transpeptidase catalytic domain-like"/>
    <property type="match status" value="1"/>
</dbReference>
<evidence type="ECO:0000256" key="2">
    <source>
        <dbReference type="ARBA" id="ARBA00005992"/>
    </source>
</evidence>
<dbReference type="InterPro" id="IPR038063">
    <property type="entry name" value="Transpep_catalytic_dom"/>
</dbReference>
<dbReference type="InterPro" id="IPR036365">
    <property type="entry name" value="PGBD-like_sf"/>
</dbReference>
<dbReference type="EMBL" id="LVVZ01000015">
    <property type="protein sequence ID" value="OKL44026.1"/>
    <property type="molecule type" value="Genomic_DNA"/>
</dbReference>